<dbReference type="Pfam" id="PF14645">
    <property type="entry name" value="Chibby"/>
    <property type="match status" value="1"/>
</dbReference>
<keyword evidence="2" id="KW-1185">Reference proteome</keyword>
<gene>
    <name evidence="1" type="ORF">X975_12759</name>
</gene>
<evidence type="ECO:0000313" key="1">
    <source>
        <dbReference type="EMBL" id="KFM79419.1"/>
    </source>
</evidence>
<protein>
    <submittedName>
        <fullName evidence="1">Protein chibby-like protein</fullName>
    </submittedName>
</protein>
<reference evidence="1 2" key="1">
    <citation type="submission" date="2013-11" db="EMBL/GenBank/DDBJ databases">
        <title>Genome sequencing of Stegodyphus mimosarum.</title>
        <authorList>
            <person name="Bechsgaard J."/>
        </authorList>
    </citation>
    <scope>NUCLEOTIDE SEQUENCE [LARGE SCALE GENOMIC DNA]</scope>
</reference>
<organism evidence="1 2">
    <name type="scientific">Stegodyphus mimosarum</name>
    <name type="common">African social velvet spider</name>
    <dbReference type="NCBI Taxonomy" id="407821"/>
    <lineage>
        <taxon>Eukaryota</taxon>
        <taxon>Metazoa</taxon>
        <taxon>Ecdysozoa</taxon>
        <taxon>Arthropoda</taxon>
        <taxon>Chelicerata</taxon>
        <taxon>Arachnida</taxon>
        <taxon>Araneae</taxon>
        <taxon>Araneomorphae</taxon>
        <taxon>Entelegynae</taxon>
        <taxon>Eresoidea</taxon>
        <taxon>Eresidae</taxon>
        <taxon>Stegodyphus</taxon>
    </lineage>
</organism>
<proteinExistence type="predicted"/>
<dbReference type="AlphaFoldDB" id="A0A087UPY0"/>
<evidence type="ECO:0000313" key="2">
    <source>
        <dbReference type="Proteomes" id="UP000054359"/>
    </source>
</evidence>
<dbReference type="EMBL" id="KK120935">
    <property type="protein sequence ID" value="KFM79419.1"/>
    <property type="molecule type" value="Genomic_DNA"/>
</dbReference>
<accession>A0A087UPY0</accession>
<feature type="non-terminal residue" evidence="1">
    <location>
        <position position="92"/>
    </location>
</feature>
<dbReference type="OrthoDB" id="2145765at2759"/>
<dbReference type="InterPro" id="IPR028118">
    <property type="entry name" value="Chibby_fam"/>
</dbReference>
<name>A0A087UPY0_STEMI</name>
<sequence>MFKTRRKSTQSLQNELESIPETVKIQLDNKTLIFDDGKWKTDKNEVDEDVSILRKQKQQLIEENNYLKLKIEILLNMLAESVAKGNLPRFSM</sequence>
<dbReference type="Proteomes" id="UP000054359">
    <property type="component" value="Unassembled WGS sequence"/>
</dbReference>